<proteinExistence type="predicted"/>
<evidence type="ECO:0000259" key="2">
    <source>
        <dbReference type="Pfam" id="PF02120"/>
    </source>
</evidence>
<dbReference type="Pfam" id="PF02120">
    <property type="entry name" value="Flg_hook"/>
    <property type="match status" value="1"/>
</dbReference>
<dbReference type="EMBL" id="ADVL01000024">
    <property type="protein sequence ID" value="EFH13682.1"/>
    <property type="molecule type" value="Genomic_DNA"/>
</dbReference>
<organism evidence="3 4">
    <name type="scientific">Pseudoroseomonas cervicalis ATCC 49957</name>
    <dbReference type="NCBI Taxonomy" id="525371"/>
    <lineage>
        <taxon>Bacteria</taxon>
        <taxon>Pseudomonadati</taxon>
        <taxon>Pseudomonadota</taxon>
        <taxon>Alphaproteobacteria</taxon>
        <taxon>Acetobacterales</taxon>
        <taxon>Roseomonadaceae</taxon>
        <taxon>Roseomonas</taxon>
    </lineage>
</organism>
<keyword evidence="4" id="KW-1185">Reference proteome</keyword>
<name>D5RG84_9PROT</name>
<accession>D5RG84</accession>
<feature type="domain" description="Flagellar hook-length control protein-like C-terminal" evidence="2">
    <location>
        <begin position="21"/>
        <end position="94"/>
    </location>
</feature>
<dbReference type="InterPro" id="IPR021136">
    <property type="entry name" value="Flagellar_hook_control-like_C"/>
</dbReference>
<dbReference type="OrthoDB" id="7203912at2"/>
<evidence type="ECO:0000313" key="4">
    <source>
        <dbReference type="Proteomes" id="UP000005324"/>
    </source>
</evidence>
<dbReference type="InterPro" id="IPR038610">
    <property type="entry name" value="FliK-like_C_sf"/>
</dbReference>
<feature type="region of interest" description="Disordered" evidence="1">
    <location>
        <begin position="97"/>
        <end position="145"/>
    </location>
</feature>
<comment type="caution">
    <text evidence="3">The sequence shown here is derived from an EMBL/GenBank/DDBJ whole genome shotgun (WGS) entry which is preliminary data.</text>
</comment>
<evidence type="ECO:0000313" key="3">
    <source>
        <dbReference type="EMBL" id="EFH13682.1"/>
    </source>
</evidence>
<dbReference type="Gene3D" id="3.30.750.140">
    <property type="match status" value="1"/>
</dbReference>
<dbReference type="PANTHER" id="PTHR37533">
    <property type="entry name" value="FLAGELLAR HOOK-LENGTH CONTROL PROTEIN"/>
    <property type="match status" value="1"/>
</dbReference>
<gene>
    <name evidence="3" type="ORF">HMPREF0731_0093</name>
</gene>
<dbReference type="HOGENOM" id="CLU_1785429_0_0_5"/>
<sequence>MAPPHLQRIAAEAGPQLVLRLTQAAERGEETVSLALNPPELGRVELRLTFREGQVHQVVMAAERADTFEALRQERPGLLQQMEQAGLQLGQSGLDLQHGALPRSEDEAEFATRTGRDAAAAADDPAAEAAAPRRPASDSLIDIIA</sequence>
<feature type="compositionally biased region" description="Low complexity" evidence="1">
    <location>
        <begin position="117"/>
        <end position="134"/>
    </location>
</feature>
<evidence type="ECO:0000256" key="1">
    <source>
        <dbReference type="SAM" id="MobiDB-lite"/>
    </source>
</evidence>
<reference evidence="3 4" key="1">
    <citation type="submission" date="2010-04" db="EMBL/GenBank/DDBJ databases">
        <authorList>
            <person name="Qin X."/>
            <person name="Bachman B."/>
            <person name="Battles P."/>
            <person name="Bell A."/>
            <person name="Bess C."/>
            <person name="Bickham C."/>
            <person name="Chaboub L."/>
            <person name="Chen D."/>
            <person name="Coyle M."/>
            <person name="Deiros D.R."/>
            <person name="Dinh H."/>
            <person name="Forbes L."/>
            <person name="Fowler G."/>
            <person name="Francisco L."/>
            <person name="Fu Q."/>
            <person name="Gubbala S."/>
            <person name="Hale W."/>
            <person name="Han Y."/>
            <person name="Hemphill L."/>
            <person name="Highlander S.K."/>
            <person name="Hirani K."/>
            <person name="Hogues M."/>
            <person name="Jackson L."/>
            <person name="Jakkamsetti A."/>
            <person name="Javaid M."/>
            <person name="Jiang H."/>
            <person name="Korchina V."/>
            <person name="Kovar C."/>
            <person name="Lara F."/>
            <person name="Lee S."/>
            <person name="Mata R."/>
            <person name="Mathew T."/>
            <person name="Moen C."/>
            <person name="Morales K."/>
            <person name="Munidasa M."/>
            <person name="Nazareth L."/>
            <person name="Ngo R."/>
            <person name="Nguyen L."/>
            <person name="Okwuonu G."/>
            <person name="Ongeri F."/>
            <person name="Patil S."/>
            <person name="Petrosino J."/>
            <person name="Pham C."/>
            <person name="Pham P."/>
            <person name="Pu L.-L."/>
            <person name="Puazo M."/>
            <person name="Raj R."/>
            <person name="Reid J."/>
            <person name="Rouhana J."/>
            <person name="Saada N."/>
            <person name="Shang Y."/>
            <person name="Simmons D."/>
            <person name="Thornton R."/>
            <person name="Warren J."/>
            <person name="Weissenberger G."/>
            <person name="Zhang J."/>
            <person name="Zhang L."/>
            <person name="Zhou C."/>
            <person name="Zhu D."/>
            <person name="Muzny D."/>
            <person name="Worley K."/>
            <person name="Gibbs R."/>
        </authorList>
    </citation>
    <scope>NUCLEOTIDE SEQUENCE [LARGE SCALE GENOMIC DNA]</scope>
    <source>
        <strain evidence="3 4">ATCC 49957</strain>
    </source>
</reference>
<protein>
    <recommendedName>
        <fullName evidence="2">Flagellar hook-length control protein-like C-terminal domain-containing protein</fullName>
    </recommendedName>
</protein>
<dbReference type="PANTHER" id="PTHR37533:SF2">
    <property type="entry name" value="FLAGELLAR HOOK-LENGTH CONTROL PROTEIN"/>
    <property type="match status" value="1"/>
</dbReference>
<dbReference type="AlphaFoldDB" id="D5RG84"/>
<dbReference type="CDD" id="cd17470">
    <property type="entry name" value="T3SS_Flik_C"/>
    <property type="match status" value="1"/>
</dbReference>
<dbReference type="Proteomes" id="UP000005324">
    <property type="component" value="Unassembled WGS sequence"/>
</dbReference>
<dbReference type="InterPro" id="IPR052563">
    <property type="entry name" value="FliK"/>
</dbReference>